<protein>
    <submittedName>
        <fullName evidence="2">Uncharacterized protein</fullName>
    </submittedName>
</protein>
<accession>A0A0X3VCA0</accession>
<gene>
    <name evidence="2" type="ORF">ADL15_00625</name>
</gene>
<sequence length="182" mass="18720">MRVATLHGKLDERPAGDGPMTRPRLIRCAAAVLSVVLLASCSGDVVGEDVMPLARGESLDEMRQQAGRILARYDAAVAKAGSSASPSVEVPFWDAGGLLAGKAIDAAEPLGRRAVLEARQGSTLLDQGAVSLPGTFAQGLTALGGHFAALGEEFHQPLSVRCRTVPSSVDEPPAEPSGAVQA</sequence>
<dbReference type="AlphaFoldDB" id="A0A0X3VCA0"/>
<dbReference type="EMBL" id="LLZH01000001">
    <property type="protein sequence ID" value="KUL42419.1"/>
    <property type="molecule type" value="Genomic_DNA"/>
</dbReference>
<evidence type="ECO:0000313" key="2">
    <source>
        <dbReference type="EMBL" id="KUL42419.1"/>
    </source>
</evidence>
<name>A0A0X3VCA0_9ACTN</name>
<dbReference type="Proteomes" id="UP000053244">
    <property type="component" value="Unassembled WGS sequence"/>
</dbReference>
<evidence type="ECO:0000256" key="1">
    <source>
        <dbReference type="SAM" id="MobiDB-lite"/>
    </source>
</evidence>
<keyword evidence="3" id="KW-1185">Reference proteome</keyword>
<evidence type="ECO:0000313" key="3">
    <source>
        <dbReference type="Proteomes" id="UP000053244"/>
    </source>
</evidence>
<proteinExistence type="predicted"/>
<comment type="caution">
    <text evidence="2">The sequence shown here is derived from an EMBL/GenBank/DDBJ whole genome shotgun (WGS) entry which is preliminary data.</text>
</comment>
<reference evidence="2 3" key="1">
    <citation type="submission" date="2015-10" db="EMBL/GenBank/DDBJ databases">
        <authorList>
            <person name="Gilbert D.G."/>
        </authorList>
    </citation>
    <scope>NUCLEOTIDE SEQUENCE [LARGE SCALE GENOMIC DNA]</scope>
    <source>
        <strain evidence="2 3">NRRL B-16712</strain>
    </source>
</reference>
<organism evidence="2 3">
    <name type="scientific">Actinoplanes awajinensis subsp. mycoplanecinus</name>
    <dbReference type="NCBI Taxonomy" id="135947"/>
    <lineage>
        <taxon>Bacteria</taxon>
        <taxon>Bacillati</taxon>
        <taxon>Actinomycetota</taxon>
        <taxon>Actinomycetes</taxon>
        <taxon>Micromonosporales</taxon>
        <taxon>Micromonosporaceae</taxon>
        <taxon>Actinoplanes</taxon>
    </lineage>
</organism>
<feature type="region of interest" description="Disordered" evidence="1">
    <location>
        <begin position="1"/>
        <end position="21"/>
    </location>
</feature>